<dbReference type="AlphaFoldDB" id="A0AA39KZ19"/>
<accession>A0AA39KZ19</accession>
<name>A0AA39KZ19_MICHY</name>
<keyword evidence="2" id="KW-1185">Reference proteome</keyword>
<comment type="caution">
    <text evidence="1">The sequence shown here is derived from an EMBL/GenBank/DDBJ whole genome shotgun (WGS) entry which is preliminary data.</text>
</comment>
<sequence>MCAQKPTLKNFPIRGNVTVMKERGERVAAAGVVCCGWRRTCRLYISGSQPEIMERSHFGSSTDHTMEIHVQLEKIIRHMNCYQVRYKIFSLIIHINL</sequence>
<evidence type="ECO:0000313" key="1">
    <source>
        <dbReference type="EMBL" id="KAK0178917.1"/>
    </source>
</evidence>
<dbReference type="Proteomes" id="UP001168972">
    <property type="component" value="Unassembled WGS sequence"/>
</dbReference>
<dbReference type="EMBL" id="JAQQBR010000004">
    <property type="protein sequence ID" value="KAK0178917.1"/>
    <property type="molecule type" value="Genomic_DNA"/>
</dbReference>
<gene>
    <name evidence="1" type="ORF">PV327_007757</name>
</gene>
<organism evidence="1 2">
    <name type="scientific">Microctonus hyperodae</name>
    <name type="common">Parasitoid wasp</name>
    <dbReference type="NCBI Taxonomy" id="165561"/>
    <lineage>
        <taxon>Eukaryota</taxon>
        <taxon>Metazoa</taxon>
        <taxon>Ecdysozoa</taxon>
        <taxon>Arthropoda</taxon>
        <taxon>Hexapoda</taxon>
        <taxon>Insecta</taxon>
        <taxon>Pterygota</taxon>
        <taxon>Neoptera</taxon>
        <taxon>Endopterygota</taxon>
        <taxon>Hymenoptera</taxon>
        <taxon>Apocrita</taxon>
        <taxon>Ichneumonoidea</taxon>
        <taxon>Braconidae</taxon>
        <taxon>Euphorinae</taxon>
        <taxon>Microctonus</taxon>
    </lineage>
</organism>
<proteinExistence type="predicted"/>
<reference evidence="1" key="1">
    <citation type="journal article" date="2023" name="bioRxiv">
        <title>Scaffold-level genome assemblies of two parasitoid biocontrol wasps reveal the parthenogenesis mechanism and an associated novel virus.</title>
        <authorList>
            <person name="Inwood S."/>
            <person name="Skelly J."/>
            <person name="Guhlin J."/>
            <person name="Harrop T."/>
            <person name="Goldson S."/>
            <person name="Dearden P."/>
        </authorList>
    </citation>
    <scope>NUCLEOTIDE SEQUENCE</scope>
    <source>
        <strain evidence="1">Lincoln</strain>
        <tissue evidence="1">Whole body</tissue>
    </source>
</reference>
<reference evidence="1" key="2">
    <citation type="submission" date="2023-03" db="EMBL/GenBank/DDBJ databases">
        <authorList>
            <person name="Inwood S.N."/>
            <person name="Skelly J.G."/>
            <person name="Guhlin J."/>
            <person name="Harrop T.W.R."/>
            <person name="Goldson S.G."/>
            <person name="Dearden P.K."/>
        </authorList>
    </citation>
    <scope>NUCLEOTIDE SEQUENCE</scope>
    <source>
        <strain evidence="1">Lincoln</strain>
        <tissue evidence="1">Whole body</tissue>
    </source>
</reference>
<protein>
    <submittedName>
        <fullName evidence="1">Uncharacterized protein</fullName>
    </submittedName>
</protein>
<evidence type="ECO:0000313" key="2">
    <source>
        <dbReference type="Proteomes" id="UP001168972"/>
    </source>
</evidence>